<protein>
    <submittedName>
        <fullName evidence="1">Uncharacterized protein</fullName>
    </submittedName>
</protein>
<keyword evidence="2" id="KW-1185">Reference proteome</keyword>
<evidence type="ECO:0000313" key="1">
    <source>
        <dbReference type="EMBL" id="KAJ8639013.1"/>
    </source>
</evidence>
<dbReference type="EMBL" id="CM056813">
    <property type="protein sequence ID" value="KAJ8639013.1"/>
    <property type="molecule type" value="Genomic_DNA"/>
</dbReference>
<name>A0ACC2M0M0_PERAE</name>
<comment type="caution">
    <text evidence="1">The sequence shown here is derived from an EMBL/GenBank/DDBJ whole genome shotgun (WGS) entry which is preliminary data.</text>
</comment>
<organism evidence="1 2">
    <name type="scientific">Persea americana</name>
    <name type="common">Avocado</name>
    <dbReference type="NCBI Taxonomy" id="3435"/>
    <lineage>
        <taxon>Eukaryota</taxon>
        <taxon>Viridiplantae</taxon>
        <taxon>Streptophyta</taxon>
        <taxon>Embryophyta</taxon>
        <taxon>Tracheophyta</taxon>
        <taxon>Spermatophyta</taxon>
        <taxon>Magnoliopsida</taxon>
        <taxon>Magnoliidae</taxon>
        <taxon>Laurales</taxon>
        <taxon>Lauraceae</taxon>
        <taxon>Persea</taxon>
    </lineage>
</organism>
<sequence>MGHTDQLSIVARRNRSKGRRELAEVPDYGVIVDSRQRSRRIQTPVVLAGEDKEEREGNGAAVLVLRGLRSLSCQLENSVSEKTIPEIACRSDSQVVVNRYSEKKTQRKKENFAEVPDSEQIAKAQHRSILLLNLKTHRRDWRIRNLIISRSCCKSEVAEEWPQFPHSCLRRGSEDCWVN</sequence>
<reference evidence="1 2" key="1">
    <citation type="journal article" date="2022" name="Hortic Res">
        <title>A haplotype resolved chromosomal level avocado genome allows analysis of novel avocado genes.</title>
        <authorList>
            <person name="Nath O."/>
            <person name="Fletcher S.J."/>
            <person name="Hayward A."/>
            <person name="Shaw L.M."/>
            <person name="Masouleh A.K."/>
            <person name="Furtado A."/>
            <person name="Henry R.J."/>
            <person name="Mitter N."/>
        </authorList>
    </citation>
    <scope>NUCLEOTIDE SEQUENCE [LARGE SCALE GENOMIC DNA]</scope>
    <source>
        <strain evidence="2">cv. Hass</strain>
    </source>
</reference>
<accession>A0ACC2M0M0</accession>
<evidence type="ECO:0000313" key="2">
    <source>
        <dbReference type="Proteomes" id="UP001234297"/>
    </source>
</evidence>
<proteinExistence type="predicted"/>
<gene>
    <name evidence="1" type="ORF">MRB53_015707</name>
</gene>
<dbReference type="Proteomes" id="UP001234297">
    <property type="component" value="Chromosome 5"/>
</dbReference>